<dbReference type="VEuPathDB" id="FungiDB:SPPG_05781"/>
<dbReference type="OrthoDB" id="4088568at2759"/>
<gene>
    <name evidence="3" type="ORF">SPPG_05781</name>
</gene>
<dbReference type="InParanoid" id="A0A0L0HDI6"/>
<dbReference type="Proteomes" id="UP000053201">
    <property type="component" value="Unassembled WGS sequence"/>
</dbReference>
<dbReference type="OMA" id="DMANDML"/>
<feature type="coiled-coil region" evidence="1">
    <location>
        <begin position="218"/>
        <end position="252"/>
    </location>
</feature>
<evidence type="ECO:0000313" key="4">
    <source>
        <dbReference type="Proteomes" id="UP000053201"/>
    </source>
</evidence>
<dbReference type="EMBL" id="KQ257459">
    <property type="protein sequence ID" value="KNC98803.1"/>
    <property type="molecule type" value="Genomic_DNA"/>
</dbReference>
<accession>A0A0L0HDI6</accession>
<feature type="compositionally biased region" description="Basic and acidic residues" evidence="2">
    <location>
        <begin position="172"/>
        <end position="205"/>
    </location>
</feature>
<evidence type="ECO:0000313" key="3">
    <source>
        <dbReference type="EMBL" id="KNC98803.1"/>
    </source>
</evidence>
<dbReference type="AlphaFoldDB" id="A0A0L0HDI6"/>
<protein>
    <submittedName>
        <fullName evidence="3">Uncharacterized protein</fullName>
    </submittedName>
</protein>
<proteinExistence type="predicted"/>
<dbReference type="GeneID" id="27689133"/>
<feature type="region of interest" description="Disordered" evidence="2">
    <location>
        <begin position="172"/>
        <end position="206"/>
    </location>
</feature>
<dbReference type="RefSeq" id="XP_016606843.1">
    <property type="nucleotide sequence ID" value="XM_016753990.1"/>
</dbReference>
<evidence type="ECO:0000256" key="1">
    <source>
        <dbReference type="SAM" id="Coils"/>
    </source>
</evidence>
<reference evidence="3 4" key="1">
    <citation type="submission" date="2009-08" db="EMBL/GenBank/DDBJ databases">
        <title>The Genome Sequence of Spizellomyces punctatus strain DAOM BR117.</title>
        <authorList>
            <consortium name="The Broad Institute Genome Sequencing Platform"/>
            <person name="Russ C."/>
            <person name="Cuomo C."/>
            <person name="Shea T."/>
            <person name="Young S.K."/>
            <person name="Zeng Q."/>
            <person name="Koehrsen M."/>
            <person name="Haas B."/>
            <person name="Borodovsky M."/>
            <person name="Guigo R."/>
            <person name="Alvarado L."/>
            <person name="Berlin A."/>
            <person name="Bochicchio J."/>
            <person name="Borenstein D."/>
            <person name="Chapman S."/>
            <person name="Chen Z."/>
            <person name="Engels R."/>
            <person name="Freedman E."/>
            <person name="Gellesch M."/>
            <person name="Goldberg J."/>
            <person name="Griggs A."/>
            <person name="Gujja S."/>
            <person name="Heiman D."/>
            <person name="Hepburn T."/>
            <person name="Howarth C."/>
            <person name="Jen D."/>
            <person name="Larson L."/>
            <person name="Lewis B."/>
            <person name="Mehta T."/>
            <person name="Park D."/>
            <person name="Pearson M."/>
            <person name="Roberts A."/>
            <person name="Saif S."/>
            <person name="Shenoy N."/>
            <person name="Sisk P."/>
            <person name="Stolte C."/>
            <person name="Sykes S."/>
            <person name="Thomson T."/>
            <person name="Walk T."/>
            <person name="White J."/>
            <person name="Yandava C."/>
            <person name="Burger G."/>
            <person name="Gray M.W."/>
            <person name="Holland P.W.H."/>
            <person name="King N."/>
            <person name="Lang F.B.F."/>
            <person name="Roger A.J."/>
            <person name="Ruiz-Trillo I."/>
            <person name="Lander E."/>
            <person name="Nusbaum C."/>
        </authorList>
    </citation>
    <scope>NUCLEOTIDE SEQUENCE [LARGE SCALE GENOMIC DNA]</scope>
    <source>
        <strain evidence="3 4">DAOM BR117</strain>
    </source>
</reference>
<sequence length="534" mass="59956">MSHHNVHSQLLTLSHSTLEAELPLLSDSPSSDSCSCGQVYHKITSLLRDKDEEIKVAAELGLTLLTKVRELEVDKEELELQLYEARKADTEKSRKLSETESALRILEEAVSRADCDNERKDKQIENLQKLLKREKDLNGKLEEKADLLSQELAKTKEGADIAIRERNKARSELKSIQAQREKVPRSKEVDMGKDQKINLNPKDEPPADTDVQMLLVLAKELQAANRNLRGDLKAAEERIYILENDISEANRLLHDSRLDQERLRTHVQDSASIVSTGSSPMTSVFGELENVIKRTRQHDDFALEDRATGTAVPAASDIQVPSTTESLQTSLHSQLQTLTRIGSQLRNRLNSTDPQCLNRKIRRSFDMRELSKLSNSVIENIKMDVKGLPLRFPVLKHSAGLPSLSELYIILLLPLVQLVQTLLDDICILRTTINDYALKMYDSIYQSSQLPPHAPVVPTPSERPPETLSKSRSLSNLTSYILPSATTVATWFSRKPPETISESTENEIPSPPPRRKAATFGATSGKRVFLQENS</sequence>
<organism evidence="3 4">
    <name type="scientific">Spizellomyces punctatus (strain DAOM BR117)</name>
    <dbReference type="NCBI Taxonomy" id="645134"/>
    <lineage>
        <taxon>Eukaryota</taxon>
        <taxon>Fungi</taxon>
        <taxon>Fungi incertae sedis</taxon>
        <taxon>Chytridiomycota</taxon>
        <taxon>Chytridiomycota incertae sedis</taxon>
        <taxon>Chytridiomycetes</taxon>
        <taxon>Spizellomycetales</taxon>
        <taxon>Spizellomycetaceae</taxon>
        <taxon>Spizellomyces</taxon>
    </lineage>
</organism>
<keyword evidence="1" id="KW-0175">Coiled coil</keyword>
<evidence type="ECO:0000256" key="2">
    <source>
        <dbReference type="SAM" id="MobiDB-lite"/>
    </source>
</evidence>
<keyword evidence="4" id="KW-1185">Reference proteome</keyword>
<name>A0A0L0HDI6_SPIPD</name>
<feature type="region of interest" description="Disordered" evidence="2">
    <location>
        <begin position="493"/>
        <end position="534"/>
    </location>
</feature>